<evidence type="ECO:0000256" key="1">
    <source>
        <dbReference type="ARBA" id="ARBA00004141"/>
    </source>
</evidence>
<feature type="transmembrane region" description="Helical" evidence="5">
    <location>
        <begin position="61"/>
        <end position="80"/>
    </location>
</feature>
<keyword evidence="3 5" id="KW-1133">Transmembrane helix</keyword>
<dbReference type="Proteomes" id="UP000298021">
    <property type="component" value="Unassembled WGS sequence"/>
</dbReference>
<feature type="transmembrane region" description="Helical" evidence="5">
    <location>
        <begin position="335"/>
        <end position="354"/>
    </location>
</feature>
<evidence type="ECO:0000313" key="7">
    <source>
        <dbReference type="EMBL" id="TGD22750.1"/>
    </source>
</evidence>
<accession>A0A4Z0JIE4</accession>
<dbReference type="GO" id="GO:0016020">
    <property type="term" value="C:membrane"/>
    <property type="evidence" value="ECO:0007669"/>
    <property type="project" value="UniProtKB-SubCell"/>
</dbReference>
<keyword evidence="8" id="KW-1185">Reference proteome</keyword>
<keyword evidence="2 5" id="KW-0812">Transmembrane</keyword>
<feature type="transmembrane region" description="Helical" evidence="5">
    <location>
        <begin position="86"/>
        <end position="105"/>
    </location>
</feature>
<evidence type="ECO:0000313" key="8">
    <source>
        <dbReference type="Proteomes" id="UP000298021"/>
    </source>
</evidence>
<sequence length="386" mass="44255">MIISKATLKNRLFVALMILPFLEPEIFNFYPKIHIAFFAFEFLNMLLLLIMFLYKKQFSVYLFLIIIWRIYLMVVTYISSGYLSNAVISRTVMIIGIVLVIDIGFSRSYVDTLWGIYLIMITLSIINLITCIMGGLIQRNGIPYYLFGLRTRFTDSAIPIMIVSILISWISKKKLFSFISYFSLVVVGLQLINQWVATGIFVIVALVAFILIGKNYNFRYPAITSTLLSFFFLVSVVFFRIQNYFSFIIENILNKSLDLHGRIDIWNDAISIISLRKWFGYGEIGDGGFIPVWWSYKLAPAHDMLLQVLHDGGLISCVILLIILMYAVNQTKHSNVIIANILVSGMIALIISVLTEITYYYSYFYIVPVLCAYSVYIKSSKSGVNE</sequence>
<comment type="caution">
    <text evidence="7">The sequence shown here is derived from an EMBL/GenBank/DDBJ whole genome shotgun (WGS) entry which is preliminary data.</text>
</comment>
<gene>
    <name evidence="7" type="ORF">EGT49_08190</name>
</gene>
<dbReference type="InterPro" id="IPR007016">
    <property type="entry name" value="O-antigen_ligase-rel_domated"/>
</dbReference>
<feature type="transmembrane region" description="Helical" evidence="5">
    <location>
        <begin position="218"/>
        <end position="239"/>
    </location>
</feature>
<evidence type="ECO:0000259" key="6">
    <source>
        <dbReference type="Pfam" id="PF04932"/>
    </source>
</evidence>
<dbReference type="OrthoDB" id="1118146at2"/>
<dbReference type="EMBL" id="RKLY01000019">
    <property type="protein sequence ID" value="TGD22750.1"/>
    <property type="molecule type" value="Genomic_DNA"/>
</dbReference>
<keyword evidence="4 5" id="KW-0472">Membrane</keyword>
<protein>
    <recommendedName>
        <fullName evidence="6">O-antigen ligase-related domain-containing protein</fullName>
    </recommendedName>
</protein>
<feature type="transmembrane region" description="Helical" evidence="5">
    <location>
        <begin position="308"/>
        <end position="328"/>
    </location>
</feature>
<dbReference type="AlphaFoldDB" id="A0A4Z0JIE4"/>
<dbReference type="RefSeq" id="WP_135373283.1">
    <property type="nucleotide sequence ID" value="NZ_RKLY01000019.1"/>
</dbReference>
<organism evidence="7 8">
    <name type="scientific">Companilactobacillus suantsaicola</name>
    <dbReference type="NCBI Taxonomy" id="2487723"/>
    <lineage>
        <taxon>Bacteria</taxon>
        <taxon>Bacillati</taxon>
        <taxon>Bacillota</taxon>
        <taxon>Bacilli</taxon>
        <taxon>Lactobacillales</taxon>
        <taxon>Lactobacillaceae</taxon>
        <taxon>Companilactobacillus</taxon>
    </lineage>
</organism>
<feature type="transmembrane region" description="Helical" evidence="5">
    <location>
        <begin position="149"/>
        <end position="170"/>
    </location>
</feature>
<evidence type="ECO:0000256" key="3">
    <source>
        <dbReference type="ARBA" id="ARBA00022989"/>
    </source>
</evidence>
<evidence type="ECO:0000256" key="2">
    <source>
        <dbReference type="ARBA" id="ARBA00022692"/>
    </source>
</evidence>
<name>A0A4Z0JIE4_9LACO</name>
<feature type="transmembrane region" description="Helical" evidence="5">
    <location>
        <begin position="182"/>
        <end position="212"/>
    </location>
</feature>
<feature type="transmembrane region" description="Helical" evidence="5">
    <location>
        <begin position="117"/>
        <end position="137"/>
    </location>
</feature>
<comment type="subcellular location">
    <subcellularLocation>
        <location evidence="1">Membrane</location>
        <topology evidence="1">Multi-pass membrane protein</topology>
    </subcellularLocation>
</comment>
<dbReference type="Pfam" id="PF04932">
    <property type="entry name" value="Wzy_C"/>
    <property type="match status" value="1"/>
</dbReference>
<evidence type="ECO:0000256" key="4">
    <source>
        <dbReference type="ARBA" id="ARBA00023136"/>
    </source>
</evidence>
<evidence type="ECO:0000256" key="5">
    <source>
        <dbReference type="SAM" id="Phobius"/>
    </source>
</evidence>
<reference evidence="7 8" key="1">
    <citation type="submission" date="2018-10" db="EMBL/GenBank/DDBJ databases">
        <title>Lactobacillus sp. R7 and Lactobacillus sp. R19 isolated from fermented mustard green product of Taiwan.</title>
        <authorList>
            <person name="Lin S.-T."/>
        </authorList>
    </citation>
    <scope>NUCLEOTIDE SEQUENCE [LARGE SCALE GENOMIC DNA]</scope>
    <source>
        <strain evidence="7 8">BCRC 81127</strain>
    </source>
</reference>
<feature type="transmembrane region" description="Helical" evidence="5">
    <location>
        <begin position="34"/>
        <end position="54"/>
    </location>
</feature>
<proteinExistence type="predicted"/>
<feature type="transmembrane region" description="Helical" evidence="5">
    <location>
        <begin position="360"/>
        <end position="377"/>
    </location>
</feature>
<feature type="domain" description="O-antigen ligase-related" evidence="6">
    <location>
        <begin position="200"/>
        <end position="320"/>
    </location>
</feature>